<dbReference type="Proteomes" id="UP000642070">
    <property type="component" value="Unassembled WGS sequence"/>
</dbReference>
<dbReference type="Gene3D" id="3.40.50.720">
    <property type="entry name" value="NAD(P)-binding Rossmann-like Domain"/>
    <property type="match status" value="1"/>
</dbReference>
<dbReference type="NCBIfam" id="TIGR00745">
    <property type="entry name" value="apbA_panE"/>
    <property type="match status" value="1"/>
</dbReference>
<dbReference type="FunFam" id="1.10.1040.10:FF:000017">
    <property type="entry name" value="2-dehydropantoate 2-reductase"/>
    <property type="match status" value="1"/>
</dbReference>
<evidence type="ECO:0000259" key="5">
    <source>
        <dbReference type="Pfam" id="PF02558"/>
    </source>
</evidence>
<dbReference type="EC" id="1.1.1.169" evidence="4"/>
<evidence type="ECO:0000313" key="7">
    <source>
        <dbReference type="EMBL" id="GGM61975.1"/>
    </source>
</evidence>
<reference evidence="7" key="2">
    <citation type="submission" date="2020-09" db="EMBL/GenBank/DDBJ databases">
        <authorList>
            <person name="Sun Q."/>
            <person name="Ohkuma M."/>
        </authorList>
    </citation>
    <scope>NUCLEOTIDE SEQUENCE</scope>
    <source>
        <strain evidence="7">JCM 19831</strain>
    </source>
</reference>
<dbReference type="SUPFAM" id="SSF48179">
    <property type="entry name" value="6-phosphogluconate dehydrogenase C-terminal domain-like"/>
    <property type="match status" value="1"/>
</dbReference>
<comment type="pathway">
    <text evidence="4">Cofactor biosynthesis; (R)-pantothenate biosynthesis; (R)-pantoate from 3-methyl-2-oxobutanoate: step 2/2.</text>
</comment>
<dbReference type="EMBL" id="BMPI01000046">
    <property type="protein sequence ID" value="GGM61975.1"/>
    <property type="molecule type" value="Genomic_DNA"/>
</dbReference>
<dbReference type="InterPro" id="IPR051402">
    <property type="entry name" value="KPR-Related"/>
</dbReference>
<dbReference type="Pfam" id="PF08546">
    <property type="entry name" value="ApbA_C"/>
    <property type="match status" value="1"/>
</dbReference>
<comment type="catalytic activity">
    <reaction evidence="4">
        <text>(R)-pantoate + NADP(+) = 2-dehydropantoate + NADPH + H(+)</text>
        <dbReference type="Rhea" id="RHEA:16233"/>
        <dbReference type="ChEBI" id="CHEBI:11561"/>
        <dbReference type="ChEBI" id="CHEBI:15378"/>
        <dbReference type="ChEBI" id="CHEBI:15980"/>
        <dbReference type="ChEBI" id="CHEBI:57783"/>
        <dbReference type="ChEBI" id="CHEBI:58349"/>
        <dbReference type="EC" id="1.1.1.169"/>
    </reaction>
</comment>
<dbReference type="InterPro" id="IPR013752">
    <property type="entry name" value="KPA_reductase"/>
</dbReference>
<keyword evidence="2 4" id="KW-0521">NADP</keyword>
<protein>
    <recommendedName>
        <fullName evidence="4">2-dehydropantoate 2-reductase</fullName>
        <ecNumber evidence="4">1.1.1.169</ecNumber>
    </recommendedName>
    <alternativeName>
        <fullName evidence="4">Ketopantoate reductase</fullName>
    </alternativeName>
</protein>
<dbReference type="Gene3D" id="1.10.1040.10">
    <property type="entry name" value="N-(1-d-carboxylethyl)-l-norvaline Dehydrogenase, domain 2"/>
    <property type="match status" value="1"/>
</dbReference>
<dbReference type="GO" id="GO:0005737">
    <property type="term" value="C:cytoplasm"/>
    <property type="evidence" value="ECO:0007669"/>
    <property type="project" value="TreeGrafter"/>
</dbReference>
<sequence>MLVVGAGAIGGLIAAKLAEAPGVTVLLAARQPIERFTFTPLGGEPAEPDVAVLRDPSELSGPPGPPGLSWVVVATKTYDVGGVGRWLGRPAVAGATVVVAQNGVGHQERLAPFVDPGRVVPALVTYGAGRPGPGRVVHTLDGMVRVPAGTGGEGFAALAAPTSLNVEVVTDFATAQWTKLAYNLVGNSISTITDLPVREIGRRPELRRIGTALVDEARKVAATQLATLPADLAERMLDEFAAYPDTVRSSMWQDRQAGRPLEHDAISGAVVRVARSHNIDAPFSQMATDLLETLSPVRAPASSVPRTAFT</sequence>
<evidence type="ECO:0000256" key="3">
    <source>
        <dbReference type="ARBA" id="ARBA00023002"/>
    </source>
</evidence>
<dbReference type="SUPFAM" id="SSF51735">
    <property type="entry name" value="NAD(P)-binding Rossmann-fold domains"/>
    <property type="match status" value="1"/>
</dbReference>
<name>A0A917U830_9ACTN</name>
<evidence type="ECO:0000259" key="6">
    <source>
        <dbReference type="Pfam" id="PF08546"/>
    </source>
</evidence>
<organism evidence="7 8">
    <name type="scientific">Dactylosporangium sucinum</name>
    <dbReference type="NCBI Taxonomy" id="1424081"/>
    <lineage>
        <taxon>Bacteria</taxon>
        <taxon>Bacillati</taxon>
        <taxon>Actinomycetota</taxon>
        <taxon>Actinomycetes</taxon>
        <taxon>Micromonosporales</taxon>
        <taxon>Micromonosporaceae</taxon>
        <taxon>Dactylosporangium</taxon>
    </lineage>
</organism>
<comment type="caution">
    <text evidence="7">The sequence shown here is derived from an EMBL/GenBank/DDBJ whole genome shotgun (WGS) entry which is preliminary data.</text>
</comment>
<dbReference type="GO" id="GO:0008677">
    <property type="term" value="F:2-dehydropantoate 2-reductase activity"/>
    <property type="evidence" value="ECO:0007669"/>
    <property type="project" value="UniProtKB-EC"/>
</dbReference>
<dbReference type="Pfam" id="PF02558">
    <property type="entry name" value="ApbA"/>
    <property type="match status" value="1"/>
</dbReference>
<dbReference type="InterPro" id="IPR003710">
    <property type="entry name" value="ApbA"/>
</dbReference>
<dbReference type="AlphaFoldDB" id="A0A917U830"/>
<evidence type="ECO:0000256" key="1">
    <source>
        <dbReference type="ARBA" id="ARBA00007870"/>
    </source>
</evidence>
<dbReference type="PANTHER" id="PTHR21708:SF26">
    <property type="entry name" value="2-DEHYDROPANTOATE 2-REDUCTASE"/>
    <property type="match status" value="1"/>
</dbReference>
<dbReference type="InterPro" id="IPR013332">
    <property type="entry name" value="KPR_N"/>
</dbReference>
<keyword evidence="4" id="KW-0566">Pantothenate biosynthesis</keyword>
<comment type="function">
    <text evidence="4">Catalyzes the NADPH-dependent reduction of ketopantoate into pantoic acid.</text>
</comment>
<evidence type="ECO:0000256" key="4">
    <source>
        <dbReference type="RuleBase" id="RU362068"/>
    </source>
</evidence>
<feature type="domain" description="Ketopantoate reductase C-terminal" evidence="6">
    <location>
        <begin position="171"/>
        <end position="293"/>
    </location>
</feature>
<dbReference type="GO" id="GO:0015940">
    <property type="term" value="P:pantothenate biosynthetic process"/>
    <property type="evidence" value="ECO:0007669"/>
    <property type="project" value="UniProtKB-KW"/>
</dbReference>
<dbReference type="InterPro" id="IPR013328">
    <property type="entry name" value="6PGD_dom2"/>
</dbReference>
<dbReference type="InterPro" id="IPR036291">
    <property type="entry name" value="NAD(P)-bd_dom_sf"/>
</dbReference>
<dbReference type="InterPro" id="IPR008927">
    <property type="entry name" value="6-PGluconate_DH-like_C_sf"/>
</dbReference>
<accession>A0A917U830</accession>
<evidence type="ECO:0000256" key="2">
    <source>
        <dbReference type="ARBA" id="ARBA00022857"/>
    </source>
</evidence>
<gene>
    <name evidence="7" type="ORF">GCM10007977_074360</name>
</gene>
<keyword evidence="8" id="KW-1185">Reference proteome</keyword>
<comment type="similarity">
    <text evidence="1 4">Belongs to the ketopantoate reductase family.</text>
</comment>
<feature type="domain" description="Ketopantoate reductase N-terminal" evidence="5">
    <location>
        <begin position="2"/>
        <end position="147"/>
    </location>
</feature>
<reference evidence="7" key="1">
    <citation type="journal article" date="2014" name="Int. J. Syst. Evol. Microbiol.">
        <title>Complete genome sequence of Corynebacterium casei LMG S-19264T (=DSM 44701T), isolated from a smear-ripened cheese.</title>
        <authorList>
            <consortium name="US DOE Joint Genome Institute (JGI-PGF)"/>
            <person name="Walter F."/>
            <person name="Albersmeier A."/>
            <person name="Kalinowski J."/>
            <person name="Ruckert C."/>
        </authorList>
    </citation>
    <scope>NUCLEOTIDE SEQUENCE</scope>
    <source>
        <strain evidence="7">JCM 19831</strain>
    </source>
</reference>
<proteinExistence type="inferred from homology"/>
<keyword evidence="3 4" id="KW-0560">Oxidoreductase</keyword>
<dbReference type="PANTHER" id="PTHR21708">
    <property type="entry name" value="PROBABLE 2-DEHYDROPANTOATE 2-REDUCTASE"/>
    <property type="match status" value="1"/>
</dbReference>
<evidence type="ECO:0000313" key="8">
    <source>
        <dbReference type="Proteomes" id="UP000642070"/>
    </source>
</evidence>